<sequence length="2678" mass="294698">MPPEDLTSSSPASPQDDSSLLTSPVPPPEQAPVFADRIALDQTLQQPSMADRIAVDEEENKRQRLENERKRMKEVDLLSKILPDTKSQTKEMAGIQTQANALIDPKLYTDMTVNWRATAALMGKPLDELDATQYGDYKAQIAVKLNKPAPKSESEYRSMLSEYFVREKDKDTALNELYGNVVLKAFQDTGMGKNRAMVGLPTEYVKQWEEQHKDLIGGDAGFHAQANRVYNQTLKDIESIRGKGAETFSALMDFTQGKADDERIAQVAEHLSSSTPEERQKVYNYIGLAAEAGHIDRAGIEQFAINMGQSFSRGFDFIPQGTLQGQEDAFREMRDTLATGKVWLRKAEGTPTLNDVYRPSQGAVGSAINIDLTGREATPEEVATLKAQAEGGLKTFGVIRELRNAAKSSVDPIRPVFEDSAIERGAYGLAGSLGIMVPVAINPAIGMLAYQAQEYDRIMLENPEIDPTFAKGLSLVEGAGNAALDRLQLGAINGKLPVFGGLLNGIKNNGIRRVLTTVGVEILEQNLQEGAQDLIAPLTETMAAALREDMPDKDFGALMKEYAGSRAETFFAVLPLALIGGGIGTYRDLKNPAMQLADKQLAMAGFGPAQRDYINQASSMEEKATRIEQEWSKRTEQDITAGKEQLAASIAEARSQKAGDTVEVNTKADGTNEWIVRDPAGKEVARVASEGEAVTIIADRGEAEIKSQANVVADLLDSDWRKDKLPNFEAQFGGEVTPEQLLKDAEAKGDTKLVEAIKASIEAHGNDPTELAKLRVLGESRITPYAEGQYKAFVKLNEGATAQDAFEEIVHNIFDIDIAEGRITKEQARAWVSQTTAAGVAKYKFGTDAEVRESMAQIAQDFARNKIDQTNLPSSFVAFLKKLYTEFVEFMRRAKLLDQAFAEGKIDAEFERYLSEKIGLSDATMIEREVNRIEGEQGGGQQLDLFLDSRATPEAGADVRTVGDTKIVGPTSFAIRAYHGTPHEVDRFSTEKIGTGEGAAAFGYGLYFAQNQQVARIYQEQLRPLTEVRNLTVGGIEIYKDGNPVDYSPYQYTRTPKPEDYARASLQEDLLINEHELRSAFDSKGIQGAKEAMEAVIKDRLEMAREEDPEKAPFYETALKRLQDDHNTHVDFEKGKSNLYRVEIDAEEDHLLLWDKSINDQPDAVKEIVRGILKEKGYLRANDNGPRVLKSAFDAYKMAEGAAFRDGDGSGIYEMIASNLIEKSGSARGSDYAAEKMASDLLDKNGIRGIKYLDAGSRGTSKRTHNFVIFDGKHIQITEKNGQPVSVEDVPVDGDTSFSIRARDEAYDAAVKSGDEAEQQRLVNEAAKEAGYTPVFRKGSVTKKGEGGFHFGSELQASSVESKEPTKRYYIYAKNPIRLVDYSDWTDDGLTSQGYSLEASTPIVYLNRHEGLGDRGAVDADGYPLLPDEQDALTDEEFLQLNTIATDSFIIRDPSQIKSADPITRDAEGNVIPLSQRFNPESNDIRFSIRKNLQAQSKSLGLAASGTNADMSEAIRIISTDPKQWTKEDLDRIAPELSIHQDFKEGAGKDPERVTSIMRDGLKSGMVDSVYNWTKDQFTYAKGRLEGGDAYIFLSGKLKYLSKDNPRLAEGNIPLMHIQPKAGEDLLEAINRTGKLNNLATSFSIQSQEQIDRVNKAVADTTQFAEGRMALYERAKERFKAVLAENKDILDALKEGGAAPEKIRRQKLIQGIAELEVILRQLPAEVRGKVGGFSQVASIDPVSVMKNGEVVATSKNEKGAIVAAWLQEGLSIGKANQKTSLPDGYTIEGKEDDQMHDRALADFFKKRLQIIDKELEKYLAKEYLEKIETTLQNAKPRKGDSGVKKSTLGAVVQEFADKAYEASLLDNDATVERLESLEKQIAKADDPKKEADLVEAWAITNTFGALAEQSSSRLKAALDYLKKELAGGRAARRAAEQARIDDIREKQGVISDALPGWTDAGLNKVNSPGWWEETKDLARQMVWSHASYEQILRRILPPEAQGIVEEWSDRIRRANGKTEAAALKNWQNLIQAIQSGFGGKGFMKTADALSELGEKREGKVSKLEGRQVELETIPIDKAEQLVRGEMNRGEYTKADIKQMEDALIAMPIESRRKHISIYRVIEEGRTESIPMTLDEMIFTTMAWEQADVRVKMENSGWTQESYDQMVKEIASSKVATAVRDYLKDFYRNSTKKINPVYSRMFGMGLPDNPDYAPTTYESRKASGEMSVDGSAVQNTTTPGFAKARVTHNEAFKITPATQIYQQRSSEQAQWVAFAELHREMNAVLNGKNVRLSMKQENGKRLSELMSQVLDNIAKGGGVNTDAAYMKKWLGAATAGTAVASMSYNLKTIFNQFDAVTRFLYAMPLKDVMRAISNPQKVLESVPKSWNSETVQNRVLQGSNPAARFALKQAGMTPGKFLSAWYGVGATGLQPMQYGDGGLTTLSSAIVYSDAHAKALKAGLSEKDAEARALDAMDAAIWRFSQPVMFSAKSPVENNSHAAMKLLYMFASDARLKTGILIDAVQSIKDGKGSKADHLRRIGVVFLGAMLAQTVSNIYRDIFSDDDDDEIWTAGGYAKAAMLAPFQGFFLLGTAIDVAASSLTGQRAYTNSSNPLVTAGINAINAAKHSSDILQTDDMEAFFKELGRIARAISLTPVTAVPAAVLNPVKPIVGAKKNMDTGD</sequence>
<evidence type="ECO:0000313" key="3">
    <source>
        <dbReference type="EMBL" id="OBQ42640.1"/>
    </source>
</evidence>
<dbReference type="Proteomes" id="UP000092093">
    <property type="component" value="Unassembled WGS sequence"/>
</dbReference>
<accession>A0A1B7WZZ4</accession>
<comment type="caution">
    <text evidence="3">The sequence shown here is derived from an EMBL/GenBank/DDBJ whole genome shotgun (WGS) entry which is preliminary data.</text>
</comment>
<gene>
    <name evidence="3" type="ORF">AN484_16680</name>
</gene>
<feature type="region of interest" description="Disordered" evidence="2">
    <location>
        <begin position="1"/>
        <end position="31"/>
    </location>
</feature>
<evidence type="ECO:0000313" key="4">
    <source>
        <dbReference type="Proteomes" id="UP000092093"/>
    </source>
</evidence>
<name>A0A1B7WZZ4_APHFL</name>
<evidence type="ECO:0000256" key="1">
    <source>
        <dbReference type="SAM" id="Coils"/>
    </source>
</evidence>
<proteinExistence type="predicted"/>
<dbReference type="EMBL" id="LJOW01000094">
    <property type="protein sequence ID" value="OBQ42640.1"/>
    <property type="molecule type" value="Genomic_DNA"/>
</dbReference>
<organism evidence="3 4">
    <name type="scientific">Aphanizomenon flos-aquae WA102</name>
    <dbReference type="NCBI Taxonomy" id="1710896"/>
    <lineage>
        <taxon>Bacteria</taxon>
        <taxon>Bacillati</taxon>
        <taxon>Cyanobacteriota</taxon>
        <taxon>Cyanophyceae</taxon>
        <taxon>Nostocales</taxon>
        <taxon>Aphanizomenonaceae</taxon>
        <taxon>Aphanizomenon</taxon>
    </lineage>
</organism>
<evidence type="ECO:0000256" key="2">
    <source>
        <dbReference type="SAM" id="MobiDB-lite"/>
    </source>
</evidence>
<protein>
    <submittedName>
        <fullName evidence="3">Uncharacterized protein</fullName>
    </submittedName>
</protein>
<feature type="coiled-coil region" evidence="1">
    <location>
        <begin position="48"/>
        <end position="75"/>
    </location>
</feature>
<keyword evidence="1" id="KW-0175">Coiled coil</keyword>
<reference evidence="3 4" key="1">
    <citation type="submission" date="2015-09" db="EMBL/GenBank/DDBJ databases">
        <title>Aphanizomenon flos-aquae WA102.</title>
        <authorList>
            <person name="Driscoll C."/>
        </authorList>
    </citation>
    <scope>NUCLEOTIDE SEQUENCE [LARGE SCALE GENOMIC DNA]</scope>
    <source>
        <strain evidence="3">WA102</strain>
    </source>
</reference>
<feature type="compositionally biased region" description="Low complexity" evidence="2">
    <location>
        <begin position="8"/>
        <end position="19"/>
    </location>
</feature>